<evidence type="ECO:0000313" key="2">
    <source>
        <dbReference type="EMBL" id="MBB5075396.1"/>
    </source>
</evidence>
<feature type="transmembrane region" description="Helical" evidence="1">
    <location>
        <begin position="49"/>
        <end position="68"/>
    </location>
</feature>
<keyword evidence="1" id="KW-0472">Membrane</keyword>
<keyword evidence="3" id="KW-1185">Reference proteome</keyword>
<keyword evidence="1" id="KW-1133">Transmembrane helix</keyword>
<proteinExistence type="predicted"/>
<name>A0A7W7ZY57_9ACTN</name>
<evidence type="ECO:0000313" key="3">
    <source>
        <dbReference type="Proteomes" id="UP000568380"/>
    </source>
</evidence>
<protein>
    <submittedName>
        <fullName evidence="2">Uncharacterized protein</fullName>
    </submittedName>
</protein>
<accession>A0A7W7ZY57</accession>
<comment type="caution">
    <text evidence="2">The sequence shown here is derived from an EMBL/GenBank/DDBJ whole genome shotgun (WGS) entry which is preliminary data.</text>
</comment>
<dbReference type="Proteomes" id="UP000568380">
    <property type="component" value="Unassembled WGS sequence"/>
</dbReference>
<evidence type="ECO:0000256" key="1">
    <source>
        <dbReference type="SAM" id="Phobius"/>
    </source>
</evidence>
<organism evidence="2 3">
    <name type="scientific">Nonomuraea endophytica</name>
    <dbReference type="NCBI Taxonomy" id="714136"/>
    <lineage>
        <taxon>Bacteria</taxon>
        <taxon>Bacillati</taxon>
        <taxon>Actinomycetota</taxon>
        <taxon>Actinomycetes</taxon>
        <taxon>Streptosporangiales</taxon>
        <taxon>Streptosporangiaceae</taxon>
        <taxon>Nonomuraea</taxon>
    </lineage>
</organism>
<feature type="transmembrane region" description="Helical" evidence="1">
    <location>
        <begin position="88"/>
        <end position="108"/>
    </location>
</feature>
<feature type="transmembrane region" description="Helical" evidence="1">
    <location>
        <begin position="20"/>
        <end position="37"/>
    </location>
</feature>
<gene>
    <name evidence="2" type="ORF">HNR40_000842</name>
</gene>
<dbReference type="EMBL" id="JACHIN010000001">
    <property type="protein sequence ID" value="MBB5075396.1"/>
    <property type="molecule type" value="Genomic_DNA"/>
</dbReference>
<feature type="transmembrane region" description="Helical" evidence="1">
    <location>
        <begin position="114"/>
        <end position="135"/>
    </location>
</feature>
<reference evidence="2 3" key="1">
    <citation type="submission" date="2020-08" db="EMBL/GenBank/DDBJ databases">
        <title>Genomic Encyclopedia of Type Strains, Phase IV (KMG-IV): sequencing the most valuable type-strain genomes for metagenomic binning, comparative biology and taxonomic classification.</title>
        <authorList>
            <person name="Goeker M."/>
        </authorList>
    </citation>
    <scope>NUCLEOTIDE SEQUENCE [LARGE SCALE GENOMIC DNA]</scope>
    <source>
        <strain evidence="2 3">DSM 45385</strain>
    </source>
</reference>
<dbReference type="AlphaFoldDB" id="A0A7W7ZY57"/>
<keyword evidence="1" id="KW-0812">Transmembrane</keyword>
<feature type="transmembrane region" description="Helical" evidence="1">
    <location>
        <begin position="178"/>
        <end position="200"/>
    </location>
</feature>
<dbReference type="RefSeq" id="WP_184958464.1">
    <property type="nucleotide sequence ID" value="NZ_JACHIN010000001.1"/>
</dbReference>
<sequence>MDRPEGVTALVWLVRTRHLVPLWAALLCLCATVAIWGRNLLLLPGDQATLPLAILAPVPYACVTALAVRSSMMDAERVAARKVHVIDLACVALTSVIALLSAVAGLLLSDTAQLIPLVLRNIVFWTGVACLSAALLGRSLGWVLPVVLLVPLYESGRGGRGGLVPWWAIARQPEASTWAWAATAIVLALGLAALLEAGLWRRGPLRLLHRAHLGRAQ</sequence>